<gene>
    <name evidence="1" type="ORF">ALC60_01580</name>
</gene>
<reference evidence="1 2" key="1">
    <citation type="submission" date="2015-09" db="EMBL/GenBank/DDBJ databases">
        <title>Trachymyrmex zeteki WGS genome.</title>
        <authorList>
            <person name="Nygaard S."/>
            <person name="Hu H."/>
            <person name="Boomsma J."/>
            <person name="Zhang G."/>
        </authorList>
    </citation>
    <scope>NUCLEOTIDE SEQUENCE [LARGE SCALE GENOMIC DNA]</scope>
    <source>
        <strain evidence="1">Tzet28-1</strain>
        <tissue evidence="1">Whole body</tissue>
    </source>
</reference>
<organism evidence="1 2">
    <name type="scientific">Mycetomoellerius zeteki</name>
    <dbReference type="NCBI Taxonomy" id="64791"/>
    <lineage>
        <taxon>Eukaryota</taxon>
        <taxon>Metazoa</taxon>
        <taxon>Ecdysozoa</taxon>
        <taxon>Arthropoda</taxon>
        <taxon>Hexapoda</taxon>
        <taxon>Insecta</taxon>
        <taxon>Pterygota</taxon>
        <taxon>Neoptera</taxon>
        <taxon>Endopterygota</taxon>
        <taxon>Hymenoptera</taxon>
        <taxon>Apocrita</taxon>
        <taxon>Aculeata</taxon>
        <taxon>Formicoidea</taxon>
        <taxon>Formicidae</taxon>
        <taxon>Myrmicinae</taxon>
        <taxon>Mycetomoellerius</taxon>
    </lineage>
</organism>
<evidence type="ECO:0000313" key="2">
    <source>
        <dbReference type="Proteomes" id="UP000075809"/>
    </source>
</evidence>
<keyword evidence="2" id="KW-1185">Reference proteome</keyword>
<name>A0A151XGI3_9HYME</name>
<proteinExistence type="predicted"/>
<dbReference type="AlphaFoldDB" id="A0A151XGI3"/>
<evidence type="ECO:0000313" key="1">
    <source>
        <dbReference type="EMBL" id="KYQ59408.1"/>
    </source>
</evidence>
<accession>A0A151XGI3</accession>
<dbReference type="Proteomes" id="UP000075809">
    <property type="component" value="Unassembled WGS sequence"/>
</dbReference>
<dbReference type="EMBL" id="KQ982173">
    <property type="protein sequence ID" value="KYQ59408.1"/>
    <property type="molecule type" value="Genomic_DNA"/>
</dbReference>
<sequence>MEEETRSWWLDGSPRRSRVGDTGALYVSPTTGAQPPYHRLSDSRELIHRIARSNVSPIRLKATEVEWRDFEREFMLGERGIKLLMITLHMLQYSIHVYISTYKCVTSRPNVSAKHFNNNNREPSVTFTKTLRRNARSSLLLGLS</sequence>
<protein>
    <submittedName>
        <fullName evidence="1">Uncharacterized protein</fullName>
    </submittedName>
</protein>